<dbReference type="PANTHER" id="PTHR43673:SF10">
    <property type="entry name" value="NADH DEHYDROGENASE_NAD(P)H NITROREDUCTASE XCC3605-RELATED"/>
    <property type="match status" value="1"/>
</dbReference>
<reference evidence="4 5" key="1">
    <citation type="submission" date="2018-06" db="EMBL/GenBank/DDBJ databases">
        <title>Noncontiguous genome sequence of Ruminococcaceae bacterium ASD2818.</title>
        <authorList>
            <person name="Chaplin A.V."/>
            <person name="Sokolova S.R."/>
            <person name="Kochetkova T.O."/>
            <person name="Goltsov A.Y."/>
            <person name="Trofimov D.Y."/>
            <person name="Efimov B.A."/>
        </authorList>
    </citation>
    <scope>NUCLEOTIDE SEQUENCE [LARGE SCALE GENOMIC DNA]</scope>
    <source>
        <strain evidence="4 5">ASD2818</strain>
    </source>
</reference>
<dbReference type="CDD" id="cd02136">
    <property type="entry name" value="PnbA_NfnB-like"/>
    <property type="match status" value="1"/>
</dbReference>
<dbReference type="Gene3D" id="3.40.109.10">
    <property type="entry name" value="NADH Oxidase"/>
    <property type="match status" value="1"/>
</dbReference>
<dbReference type="RefSeq" id="WP_112333140.1">
    <property type="nucleotide sequence ID" value="NZ_JADPHD010000006.1"/>
</dbReference>
<protein>
    <submittedName>
        <fullName evidence="4">Diguanylate cyclase</fullName>
    </submittedName>
</protein>
<evidence type="ECO:0000313" key="4">
    <source>
        <dbReference type="EMBL" id="RAQ28184.1"/>
    </source>
</evidence>
<organism evidence="4 5">
    <name type="scientific">Hydrogeniiclostridium mannosilyticum</name>
    <dbReference type="NCBI Taxonomy" id="2764322"/>
    <lineage>
        <taxon>Bacteria</taxon>
        <taxon>Bacillati</taxon>
        <taxon>Bacillota</taxon>
        <taxon>Clostridia</taxon>
        <taxon>Eubacteriales</taxon>
        <taxon>Acutalibacteraceae</taxon>
        <taxon>Hydrogeniiclostridium</taxon>
    </lineage>
</organism>
<keyword evidence="2" id="KW-0560">Oxidoreductase</keyword>
<accession>A0A328UAB8</accession>
<dbReference type="SUPFAM" id="SSF55469">
    <property type="entry name" value="FMN-dependent nitroreductase-like"/>
    <property type="match status" value="1"/>
</dbReference>
<proteinExistence type="inferred from homology"/>
<dbReference type="EMBL" id="QLYR01000007">
    <property type="protein sequence ID" value="RAQ28184.1"/>
    <property type="molecule type" value="Genomic_DNA"/>
</dbReference>
<dbReference type="InterPro" id="IPR000415">
    <property type="entry name" value="Nitroreductase-like"/>
</dbReference>
<dbReference type="GO" id="GO:0016491">
    <property type="term" value="F:oxidoreductase activity"/>
    <property type="evidence" value="ECO:0007669"/>
    <property type="project" value="UniProtKB-KW"/>
</dbReference>
<feature type="domain" description="Nitroreductase" evidence="3">
    <location>
        <begin position="8"/>
        <end position="151"/>
    </location>
</feature>
<evidence type="ECO:0000259" key="3">
    <source>
        <dbReference type="Pfam" id="PF00881"/>
    </source>
</evidence>
<dbReference type="InterPro" id="IPR029479">
    <property type="entry name" value="Nitroreductase"/>
</dbReference>
<comment type="similarity">
    <text evidence="1">Belongs to the nitroreductase family.</text>
</comment>
<evidence type="ECO:0000256" key="1">
    <source>
        <dbReference type="ARBA" id="ARBA00007118"/>
    </source>
</evidence>
<dbReference type="PANTHER" id="PTHR43673">
    <property type="entry name" value="NAD(P)H NITROREDUCTASE YDGI-RELATED"/>
    <property type="match status" value="1"/>
</dbReference>
<dbReference type="AlphaFoldDB" id="A0A328UAB8"/>
<sequence length="175" mass="19091">MESTIIDLKSRRSIRQFKAEPIDPEKLKKIVEAGTWAPSGMGRQSAKMVVIQNAEVIRRLSRLNASFMPGFDGDPFYGATTVIVVLADRSVSTYVEDGSLVLGNLLNAAHAVGVGSCWIHRAREEFDSEEGRALLREWGIEGDYAGIGHCILGVPASGNQPEAKPRKAGYVTYVK</sequence>
<comment type="caution">
    <text evidence="4">The sequence shown here is derived from an EMBL/GenBank/DDBJ whole genome shotgun (WGS) entry which is preliminary data.</text>
</comment>
<dbReference type="Proteomes" id="UP000249377">
    <property type="component" value="Unassembled WGS sequence"/>
</dbReference>
<evidence type="ECO:0000313" key="5">
    <source>
        <dbReference type="Proteomes" id="UP000249377"/>
    </source>
</evidence>
<keyword evidence="5" id="KW-1185">Reference proteome</keyword>
<dbReference type="Pfam" id="PF00881">
    <property type="entry name" value="Nitroreductase"/>
    <property type="match status" value="1"/>
</dbReference>
<evidence type="ECO:0000256" key="2">
    <source>
        <dbReference type="ARBA" id="ARBA00023002"/>
    </source>
</evidence>
<gene>
    <name evidence="4" type="ORF">DPQ25_10555</name>
</gene>
<name>A0A328UAB8_9FIRM</name>